<organism evidence="1 2">
    <name type="scientific">Amanita muscaria (strain Koide BX008)</name>
    <dbReference type="NCBI Taxonomy" id="946122"/>
    <lineage>
        <taxon>Eukaryota</taxon>
        <taxon>Fungi</taxon>
        <taxon>Dikarya</taxon>
        <taxon>Basidiomycota</taxon>
        <taxon>Agaricomycotina</taxon>
        <taxon>Agaricomycetes</taxon>
        <taxon>Agaricomycetidae</taxon>
        <taxon>Agaricales</taxon>
        <taxon>Pluteineae</taxon>
        <taxon>Amanitaceae</taxon>
        <taxon>Amanita</taxon>
    </lineage>
</organism>
<sequence>MFSTIRAGTGTASTTFRCVALMAMSSAASIAFSTAEPSCGYGSVSDGFLIRRSSPKHVLSYGDNVQRVGVAKRRVTTAFDVRHLRQRVGSHQGFFFTLSSDNRTKKCL</sequence>
<dbReference type="InParanoid" id="A0A0C2TWB5"/>
<dbReference type="Proteomes" id="UP000054549">
    <property type="component" value="Unassembled WGS sequence"/>
</dbReference>
<dbReference type="EMBL" id="KN818222">
    <property type="protein sequence ID" value="KIL71729.1"/>
    <property type="molecule type" value="Genomic_DNA"/>
</dbReference>
<gene>
    <name evidence="1" type="ORF">M378DRAFT_241798</name>
</gene>
<keyword evidence="2" id="KW-1185">Reference proteome</keyword>
<evidence type="ECO:0000313" key="1">
    <source>
        <dbReference type="EMBL" id="KIL71729.1"/>
    </source>
</evidence>
<dbReference type="AlphaFoldDB" id="A0A0C2TWB5"/>
<reference evidence="1 2" key="1">
    <citation type="submission" date="2014-04" db="EMBL/GenBank/DDBJ databases">
        <title>Evolutionary Origins and Diversification of the Mycorrhizal Mutualists.</title>
        <authorList>
            <consortium name="DOE Joint Genome Institute"/>
            <consortium name="Mycorrhizal Genomics Consortium"/>
            <person name="Kohler A."/>
            <person name="Kuo A."/>
            <person name="Nagy L.G."/>
            <person name="Floudas D."/>
            <person name="Copeland A."/>
            <person name="Barry K.W."/>
            <person name="Cichocki N."/>
            <person name="Veneault-Fourrey C."/>
            <person name="LaButti K."/>
            <person name="Lindquist E.A."/>
            <person name="Lipzen A."/>
            <person name="Lundell T."/>
            <person name="Morin E."/>
            <person name="Murat C."/>
            <person name="Riley R."/>
            <person name="Ohm R."/>
            <person name="Sun H."/>
            <person name="Tunlid A."/>
            <person name="Henrissat B."/>
            <person name="Grigoriev I.V."/>
            <person name="Hibbett D.S."/>
            <person name="Martin F."/>
        </authorList>
    </citation>
    <scope>NUCLEOTIDE SEQUENCE [LARGE SCALE GENOMIC DNA]</scope>
    <source>
        <strain evidence="1 2">Koide BX008</strain>
    </source>
</reference>
<dbReference type="HOGENOM" id="CLU_2196246_0_0_1"/>
<protein>
    <submittedName>
        <fullName evidence="1">Uncharacterized protein</fullName>
    </submittedName>
</protein>
<name>A0A0C2TWB5_AMAMK</name>
<accession>A0A0C2TWB5</accession>
<evidence type="ECO:0000313" key="2">
    <source>
        <dbReference type="Proteomes" id="UP000054549"/>
    </source>
</evidence>
<proteinExistence type="predicted"/>